<feature type="region of interest" description="Disordered" evidence="1">
    <location>
        <begin position="1"/>
        <end position="24"/>
    </location>
</feature>
<keyword evidence="3" id="KW-1185">Reference proteome</keyword>
<name>A0A165MU28_9AGAM</name>
<evidence type="ECO:0000313" key="2">
    <source>
        <dbReference type="EMBL" id="KZT18777.1"/>
    </source>
</evidence>
<protein>
    <submittedName>
        <fullName evidence="2">Uncharacterized protein</fullName>
    </submittedName>
</protein>
<dbReference type="EMBL" id="KV425662">
    <property type="protein sequence ID" value="KZT18777.1"/>
    <property type="molecule type" value="Genomic_DNA"/>
</dbReference>
<accession>A0A165MU28</accession>
<evidence type="ECO:0000256" key="1">
    <source>
        <dbReference type="SAM" id="MobiDB-lite"/>
    </source>
</evidence>
<dbReference type="AlphaFoldDB" id="A0A165MU28"/>
<gene>
    <name evidence="2" type="ORF">NEOLEDRAFT_1190642</name>
</gene>
<dbReference type="Proteomes" id="UP000076761">
    <property type="component" value="Unassembled WGS sequence"/>
</dbReference>
<evidence type="ECO:0000313" key="3">
    <source>
        <dbReference type="Proteomes" id="UP000076761"/>
    </source>
</evidence>
<proteinExistence type="predicted"/>
<sequence length="294" mass="33091">MQRVRRLPSRTGPPISRGRGQPTASLSILGKQGRARGAQQYGDGCTPLKWYLCWHAVRPLFRASSSESNAVRRRRSLKLLVNFRMGGEMSLAMRRARARGAFPCECWLPGALTMSNGDHLAEVTYFPCTTGNITCSGTDHKRHVDFATRHVDVNANRNRSASPRSTTNFLMTSYTHVTEVVFLRCGQREDSYSCAHGRRPRKLTFIQRELTSWAITNTLVHCIKDTADLFDVLVSLTRRNLFDTSGKQRNLDPATLCYIPQQPDWIHSTLCITRSVGSPRLRTLSVRSVVPLKG</sequence>
<reference evidence="2 3" key="1">
    <citation type="journal article" date="2016" name="Mol. Biol. Evol.">
        <title>Comparative Genomics of Early-Diverging Mushroom-Forming Fungi Provides Insights into the Origins of Lignocellulose Decay Capabilities.</title>
        <authorList>
            <person name="Nagy L.G."/>
            <person name="Riley R."/>
            <person name="Tritt A."/>
            <person name="Adam C."/>
            <person name="Daum C."/>
            <person name="Floudas D."/>
            <person name="Sun H."/>
            <person name="Yadav J.S."/>
            <person name="Pangilinan J."/>
            <person name="Larsson K.H."/>
            <person name="Matsuura K."/>
            <person name="Barry K."/>
            <person name="Labutti K."/>
            <person name="Kuo R."/>
            <person name="Ohm R.A."/>
            <person name="Bhattacharya S.S."/>
            <person name="Shirouzu T."/>
            <person name="Yoshinaga Y."/>
            <person name="Martin F.M."/>
            <person name="Grigoriev I.V."/>
            <person name="Hibbett D.S."/>
        </authorList>
    </citation>
    <scope>NUCLEOTIDE SEQUENCE [LARGE SCALE GENOMIC DNA]</scope>
    <source>
        <strain evidence="2 3">HHB14362 ss-1</strain>
    </source>
</reference>
<dbReference type="InParanoid" id="A0A165MU28"/>
<organism evidence="2 3">
    <name type="scientific">Neolentinus lepideus HHB14362 ss-1</name>
    <dbReference type="NCBI Taxonomy" id="1314782"/>
    <lineage>
        <taxon>Eukaryota</taxon>
        <taxon>Fungi</taxon>
        <taxon>Dikarya</taxon>
        <taxon>Basidiomycota</taxon>
        <taxon>Agaricomycotina</taxon>
        <taxon>Agaricomycetes</taxon>
        <taxon>Gloeophyllales</taxon>
        <taxon>Gloeophyllaceae</taxon>
        <taxon>Neolentinus</taxon>
    </lineage>
</organism>